<evidence type="ECO:0000313" key="1">
    <source>
        <dbReference type="EMBL" id="ALO49984.1"/>
    </source>
</evidence>
<accession>A0A0S2KNW7</accession>
<gene>
    <name evidence="1" type="ORF">AS203_10675</name>
</gene>
<reference evidence="2" key="1">
    <citation type="submission" date="2015-11" db="EMBL/GenBank/DDBJ databases">
        <authorList>
            <person name="Holder M.E."/>
            <person name="Ajami N.J."/>
            <person name="Petrosino J.F."/>
        </authorList>
    </citation>
    <scope>NUCLEOTIDE SEQUENCE [LARGE SCALE GENOMIC DNA]</scope>
    <source>
        <strain evidence="2">F0113</strain>
    </source>
</reference>
<dbReference type="Proteomes" id="UP000056252">
    <property type="component" value="Chromosome"/>
</dbReference>
<keyword evidence="2" id="KW-1185">Reference proteome</keyword>
<dbReference type="AlphaFoldDB" id="A0A0S2KNW7"/>
<proteinExistence type="predicted"/>
<protein>
    <submittedName>
        <fullName evidence="1">Uncharacterized protein</fullName>
    </submittedName>
</protein>
<name>A0A0S2KNW7_9BACT</name>
<evidence type="ECO:0000313" key="2">
    <source>
        <dbReference type="Proteomes" id="UP000056252"/>
    </source>
</evidence>
<dbReference type="EMBL" id="CP013195">
    <property type="protein sequence ID" value="ALO49984.1"/>
    <property type="molecule type" value="Genomic_DNA"/>
</dbReference>
<dbReference type="KEGG" id="peo:AS203_10675"/>
<organism evidence="1 2">
    <name type="scientific">Hoylesella enoeca</name>
    <dbReference type="NCBI Taxonomy" id="76123"/>
    <lineage>
        <taxon>Bacteria</taxon>
        <taxon>Pseudomonadati</taxon>
        <taxon>Bacteroidota</taxon>
        <taxon>Bacteroidia</taxon>
        <taxon>Bacteroidales</taxon>
        <taxon>Prevotellaceae</taxon>
        <taxon>Hoylesella</taxon>
    </lineage>
</organism>
<dbReference type="PROSITE" id="PS51257">
    <property type="entry name" value="PROKAR_LIPOPROTEIN"/>
    <property type="match status" value="1"/>
</dbReference>
<sequence>MRTRQIFAMAALTLLAACTNDEINNKDKTSGSEAQHVTFTAVDDAVSTRTMVVPGSHSKGGGAKIVWSAGDKIWVKDAGNTWKQSAAGTFSSDKKHGVFLLTGTFQDGCAIHYTGINGSAGNKVTIQTSQTQATPNDFTHLGESGDCGIGTGKGKGSAFRFTIDHRSAYLCFLPRTSNKFVKRSRLFKIEVSSEDAIAGDYDFSGNNLSAAPIDHSSNKIELSTGGTTGFELTNANTDMAKNASYMVIAPGSHKLTIRYWLRNKVDNPNGTIEGTVTKYVDVNCKPGKICDITALLDPQDFTTSKYYMWDAKQHYWYGKESSQPKVSTIISTDNPKSAAADPDRWYNTGSNAWATNTANTCATANQILWYVQKGAPHWDATELWSTLDHLYKGGMWLKTKKVLGQENGKTNLQMYEKAPDGIDYRAINALQPEYIHSNSSIIQHRPLKAEIGNYFYLPAAGFYSGGQLQHVSRYGYYWSSTRPIFTGYGEAQAYCMAFVSNSISFGRTNRTFGIMIDLKY</sequence>